<dbReference type="GO" id="GO:0003712">
    <property type="term" value="F:transcription coregulator activity"/>
    <property type="evidence" value="ECO:0007669"/>
    <property type="project" value="TreeGrafter"/>
</dbReference>
<evidence type="ECO:0000256" key="4">
    <source>
        <dbReference type="ARBA" id="ARBA00023242"/>
    </source>
</evidence>
<evidence type="ECO:0000256" key="2">
    <source>
        <dbReference type="ARBA" id="ARBA00006801"/>
    </source>
</evidence>
<keyword evidence="4" id="KW-0539">Nucleus</keyword>
<sequence>MARRSAEISKSMKPSDTVTKDNAETSESNMCHQCQRNDKGHVVRCQNCKKKRYCFPCLYSWCSHISKENIAKKCPFCCYICKCTQCLRRGDTHMEGFSSDHMVSRDETIQCSKYIFRRLLPYMKEINDEQIAEKELEAKIFGLEFGEVKPQDAICLREESLYCDICKALIFDLHRSCSSCSSDICLTCCLEIRSGKLQACQENVSWSYINFGRDFTHGEGVADVETTNDKLIREDHVKLSSMWKAKEAGSITFYCGASDLELKRILPNDWVSNVVKKVEKTVEASKLLDLPETVMEQCPCFDSKASLGKKGACGCEECA</sequence>
<dbReference type="GO" id="GO:0006357">
    <property type="term" value="P:regulation of transcription by RNA polymerase II"/>
    <property type="evidence" value="ECO:0007669"/>
    <property type="project" value="TreeGrafter"/>
</dbReference>
<accession>A0A087HR51</accession>
<evidence type="ECO:0008006" key="8">
    <source>
        <dbReference type="Google" id="ProtNLM"/>
    </source>
</evidence>
<dbReference type="InterPro" id="IPR045109">
    <property type="entry name" value="LSDs-like"/>
</dbReference>
<reference evidence="7" key="1">
    <citation type="journal article" date="2015" name="Nat. Plants">
        <title>Genome expansion of Arabis alpina linked with retrotransposition and reduced symmetric DNA methylation.</title>
        <authorList>
            <person name="Willing E.M."/>
            <person name="Rawat V."/>
            <person name="Mandakova T."/>
            <person name="Maumus F."/>
            <person name="James G.V."/>
            <person name="Nordstroem K.J."/>
            <person name="Becker C."/>
            <person name="Warthmann N."/>
            <person name="Chica C."/>
            <person name="Szarzynska B."/>
            <person name="Zytnicki M."/>
            <person name="Albani M.C."/>
            <person name="Kiefer C."/>
            <person name="Bergonzi S."/>
            <person name="Castaings L."/>
            <person name="Mateos J.L."/>
            <person name="Berns M.C."/>
            <person name="Bujdoso N."/>
            <person name="Piofczyk T."/>
            <person name="de Lorenzo L."/>
            <person name="Barrero-Sicilia C."/>
            <person name="Mateos I."/>
            <person name="Piednoel M."/>
            <person name="Hagmann J."/>
            <person name="Chen-Min-Tao R."/>
            <person name="Iglesias-Fernandez R."/>
            <person name="Schuster S.C."/>
            <person name="Alonso-Blanco C."/>
            <person name="Roudier F."/>
            <person name="Carbonero P."/>
            <person name="Paz-Ares J."/>
            <person name="Davis S.J."/>
            <person name="Pecinka A."/>
            <person name="Quesneville H."/>
            <person name="Colot V."/>
            <person name="Lysak M.A."/>
            <person name="Weigel D."/>
            <person name="Coupland G."/>
            <person name="Schneeberger K."/>
        </authorList>
    </citation>
    <scope>NUCLEOTIDE SEQUENCE [LARGE SCALE GENOMIC DNA]</scope>
    <source>
        <strain evidence="7">cv. Pajares</strain>
    </source>
</reference>
<dbReference type="AlphaFoldDB" id="A0A087HR51"/>
<dbReference type="PANTHER" id="PTHR12549">
    <property type="entry name" value="JMJC DOMAIN-CONTAINING HISTONE DEMETHYLATION PROTEIN"/>
    <property type="match status" value="1"/>
</dbReference>
<gene>
    <name evidence="6" type="ordered locus">AALP_Aa1g280400</name>
</gene>
<organism evidence="6 7">
    <name type="scientific">Arabis alpina</name>
    <name type="common">Alpine rock-cress</name>
    <dbReference type="NCBI Taxonomy" id="50452"/>
    <lineage>
        <taxon>Eukaryota</taxon>
        <taxon>Viridiplantae</taxon>
        <taxon>Streptophyta</taxon>
        <taxon>Embryophyta</taxon>
        <taxon>Tracheophyta</taxon>
        <taxon>Spermatophyta</taxon>
        <taxon>Magnoliopsida</taxon>
        <taxon>eudicotyledons</taxon>
        <taxon>Gunneridae</taxon>
        <taxon>Pentapetalae</taxon>
        <taxon>rosids</taxon>
        <taxon>malvids</taxon>
        <taxon>Brassicales</taxon>
        <taxon>Brassicaceae</taxon>
        <taxon>Arabideae</taxon>
        <taxon>Arabis</taxon>
    </lineage>
</organism>
<evidence type="ECO:0000256" key="5">
    <source>
        <dbReference type="SAM" id="MobiDB-lite"/>
    </source>
</evidence>
<dbReference type="Proteomes" id="UP000029120">
    <property type="component" value="Chromosome 1"/>
</dbReference>
<dbReference type="GO" id="GO:0000118">
    <property type="term" value="C:histone deacetylase complex"/>
    <property type="evidence" value="ECO:0007669"/>
    <property type="project" value="TreeGrafter"/>
</dbReference>
<comment type="similarity">
    <text evidence="2">Belongs to the JARID1 histone demethylase family.</text>
</comment>
<dbReference type="OrthoDB" id="1727611at2759"/>
<dbReference type="GO" id="GO:0000785">
    <property type="term" value="C:chromatin"/>
    <property type="evidence" value="ECO:0007669"/>
    <property type="project" value="TreeGrafter"/>
</dbReference>
<evidence type="ECO:0000313" key="6">
    <source>
        <dbReference type="EMBL" id="KFK44603.1"/>
    </source>
</evidence>
<dbReference type="PANTHER" id="PTHR12549:SF11">
    <property type="entry name" value="LYSINE-SPECIFIC DEMETHYLASE JMJ25"/>
    <property type="match status" value="1"/>
</dbReference>
<dbReference type="eggNOG" id="KOG1356">
    <property type="taxonomic scope" value="Eukaryota"/>
</dbReference>
<comment type="subcellular location">
    <subcellularLocation>
        <location evidence="1">Nucleus</location>
    </subcellularLocation>
</comment>
<dbReference type="Gramene" id="KFK44603">
    <property type="protein sequence ID" value="KFK44603"/>
    <property type="gene ID" value="AALP_AA1G280400"/>
</dbReference>
<dbReference type="GO" id="GO:0046872">
    <property type="term" value="F:metal ion binding"/>
    <property type="evidence" value="ECO:0007669"/>
    <property type="project" value="UniProtKB-KW"/>
</dbReference>
<evidence type="ECO:0000256" key="1">
    <source>
        <dbReference type="ARBA" id="ARBA00004123"/>
    </source>
</evidence>
<protein>
    <recommendedName>
        <fullName evidence="8">RING-type domain-containing protein</fullName>
    </recommendedName>
</protein>
<feature type="region of interest" description="Disordered" evidence="5">
    <location>
        <begin position="1"/>
        <end position="22"/>
    </location>
</feature>
<keyword evidence="7" id="KW-1185">Reference proteome</keyword>
<evidence type="ECO:0000313" key="7">
    <source>
        <dbReference type="Proteomes" id="UP000029120"/>
    </source>
</evidence>
<dbReference type="GO" id="GO:0031490">
    <property type="term" value="F:chromatin DNA binding"/>
    <property type="evidence" value="ECO:0007669"/>
    <property type="project" value="TreeGrafter"/>
</dbReference>
<name>A0A087HR51_ARAAL</name>
<dbReference type="GO" id="GO:0032454">
    <property type="term" value="F:histone H3K9 demethylase activity"/>
    <property type="evidence" value="ECO:0007669"/>
    <property type="project" value="InterPro"/>
</dbReference>
<keyword evidence="3" id="KW-0479">Metal-binding</keyword>
<evidence type="ECO:0000256" key="3">
    <source>
        <dbReference type="ARBA" id="ARBA00022723"/>
    </source>
</evidence>
<proteinExistence type="inferred from homology"/>
<dbReference type="OMA" id="WCSHISK"/>
<dbReference type="EMBL" id="CM002869">
    <property type="protein sequence ID" value="KFK44603.1"/>
    <property type="molecule type" value="Genomic_DNA"/>
</dbReference>